<keyword evidence="2" id="KW-1185">Reference proteome</keyword>
<name>A0ABM9YB34_YERMW</name>
<reference evidence="1" key="1">
    <citation type="submission" date="2008-12" db="EMBL/GenBank/DDBJ databases">
        <title>Annotation of the Yersinia mollaretii ATCC 43969 genome.</title>
        <authorList>
            <person name="Read T.D."/>
            <person name="Akmal A."/>
            <person name="Bishop-Lilly K."/>
            <person name="Chen P.E."/>
            <person name="Cook C."/>
            <person name="Kiley M.P."/>
            <person name="Lentz S."/>
            <person name="Mateczun A."/>
            <person name="Nagarajan N."/>
            <person name="Nolan N."/>
            <person name="Osborne B.I."/>
            <person name="Pop M."/>
            <person name="Sozhamannan S."/>
            <person name="Stewart A.C."/>
            <person name="Sulakvelidze A."/>
            <person name="Thomason B."/>
            <person name="Willner K."/>
            <person name="Zwick M.E."/>
        </authorList>
    </citation>
    <scope>NUCLEOTIDE SEQUENCE [LARGE SCALE GENOMIC DNA]</scope>
    <source>
        <strain evidence="1">ATCC 43969</strain>
    </source>
</reference>
<organism evidence="1 2">
    <name type="scientific">Yersinia mollaretii (strain ATCC 43969 / DSM 18520 / CIP 103324 / CNY 7263 / WAIP 204)</name>
    <dbReference type="NCBI Taxonomy" id="349967"/>
    <lineage>
        <taxon>Bacteria</taxon>
        <taxon>Pseudomonadati</taxon>
        <taxon>Pseudomonadota</taxon>
        <taxon>Gammaproteobacteria</taxon>
        <taxon>Enterobacterales</taxon>
        <taxon>Yersiniaceae</taxon>
        <taxon>Yersinia</taxon>
    </lineage>
</organism>
<sequence>MADKYKIDGVPPQNKIVNSLDKIELWRGRLNVPYAIASEVLGIAINDAKQAATIENAAQNVSAPIDQFSQVIGAMRILGTEKIAALNSTQQLYSTLNNMLWGRNEQGVTQLSDFGYDVISNENGTADVPATLTNIARDFPQMAPKAQSKLIEALGGEDSGAIELLREGVRLNDLLAKSTHYGLTIDPELNTQLTHLNRQTNELGMAWEGLKQKVSNAGDRMLVSDGSVADGIGGLTDLLTYGADNFAILRSFGVINGADSEKMRWAYNEPDFNQKLNWYETMMLNSGLMTDGFRKKYQAYHESKNTETINSQTQDIGVIPALRPVQMEPNPLTDLFNLGPVAEVDSQISTQNTWRNNRATDPNAPDPYSLWSPSAISSAGADASGVSVNASPIDTESTGGVNLRAIADVIATAMQNNRVQIELTLIDGRTGETSVIPAQGGGRISYAMAMPM</sequence>
<dbReference type="GeneID" id="57919844"/>
<accession>A0ABM9YB34</accession>
<comment type="caution">
    <text evidence="1">The sequence shown here is derived from an EMBL/GenBank/DDBJ whole genome shotgun (WGS) entry which is preliminary data.</text>
</comment>
<evidence type="ECO:0000313" key="2">
    <source>
        <dbReference type="Proteomes" id="UP000003027"/>
    </source>
</evidence>
<protein>
    <submittedName>
        <fullName evidence="1">Methyl-accepting chemotaxis protein</fullName>
    </submittedName>
</protein>
<dbReference type="RefSeq" id="WP_004874709.1">
    <property type="nucleotide sequence ID" value="NZ_AALD02000011.1"/>
</dbReference>
<proteinExistence type="predicted"/>
<dbReference type="Proteomes" id="UP000003027">
    <property type="component" value="Unassembled WGS sequence"/>
</dbReference>
<dbReference type="EMBL" id="AALD02000011">
    <property type="protein sequence ID" value="EEQ11125.1"/>
    <property type="molecule type" value="Genomic_DNA"/>
</dbReference>
<gene>
    <name evidence="1" type="ORF">ymoll0001_26340</name>
</gene>
<evidence type="ECO:0000313" key="1">
    <source>
        <dbReference type="EMBL" id="EEQ11125.1"/>
    </source>
</evidence>